<dbReference type="InterPro" id="IPR016181">
    <property type="entry name" value="Acyl_CoA_acyltransferase"/>
</dbReference>
<dbReference type="Gene3D" id="3.40.630.30">
    <property type="match status" value="1"/>
</dbReference>
<keyword evidence="1" id="KW-0808">Transferase</keyword>
<evidence type="ECO:0000259" key="3">
    <source>
        <dbReference type="PROSITE" id="PS51186"/>
    </source>
</evidence>
<organism evidence="4 5">
    <name type="scientific">Roseovarius phycicola</name>
    <dbReference type="NCBI Taxonomy" id="3080976"/>
    <lineage>
        <taxon>Bacteria</taxon>
        <taxon>Pseudomonadati</taxon>
        <taxon>Pseudomonadota</taxon>
        <taxon>Alphaproteobacteria</taxon>
        <taxon>Rhodobacterales</taxon>
        <taxon>Roseobacteraceae</taxon>
        <taxon>Roseovarius</taxon>
    </lineage>
</organism>
<dbReference type="RefSeq" id="WP_338549216.1">
    <property type="nucleotide sequence ID" value="NZ_CP146069.1"/>
</dbReference>
<dbReference type="Proteomes" id="UP001364156">
    <property type="component" value="Chromosome"/>
</dbReference>
<dbReference type="InterPro" id="IPR000182">
    <property type="entry name" value="GNAT_dom"/>
</dbReference>
<dbReference type="Pfam" id="PF00583">
    <property type="entry name" value="Acetyltransf_1"/>
    <property type="match status" value="1"/>
</dbReference>
<feature type="domain" description="N-acetyltransferase" evidence="3">
    <location>
        <begin position="2"/>
        <end position="150"/>
    </location>
</feature>
<gene>
    <name evidence="4" type="ORF">RZ517_16525</name>
</gene>
<evidence type="ECO:0000313" key="4">
    <source>
        <dbReference type="EMBL" id="WWR46354.1"/>
    </source>
</evidence>
<dbReference type="PANTHER" id="PTHR43877">
    <property type="entry name" value="AMINOALKYLPHOSPHONATE N-ACETYLTRANSFERASE-RELATED-RELATED"/>
    <property type="match status" value="1"/>
</dbReference>
<dbReference type="SUPFAM" id="SSF55729">
    <property type="entry name" value="Acyl-CoA N-acyltransferases (Nat)"/>
    <property type="match status" value="1"/>
</dbReference>
<dbReference type="CDD" id="cd04301">
    <property type="entry name" value="NAT_SF"/>
    <property type="match status" value="1"/>
</dbReference>
<evidence type="ECO:0000313" key="5">
    <source>
        <dbReference type="Proteomes" id="UP001364156"/>
    </source>
</evidence>
<proteinExistence type="predicted"/>
<name>A0ABZ2HHM7_9RHOB</name>
<accession>A0ABZ2HHM7</accession>
<evidence type="ECO:0000256" key="1">
    <source>
        <dbReference type="ARBA" id="ARBA00022679"/>
    </source>
</evidence>
<dbReference type="InterPro" id="IPR050832">
    <property type="entry name" value="Bact_Acetyltransf"/>
</dbReference>
<reference evidence="4 5" key="1">
    <citation type="submission" date="2023-10" db="EMBL/GenBank/DDBJ databases">
        <title>Roseovarius strain S88 nov., isolated from a marine algae.</title>
        <authorList>
            <person name="Lee M.W."/>
            <person name="Lee J.K."/>
            <person name="Kim J.M."/>
            <person name="Choi D.G."/>
            <person name="Baek J.H."/>
            <person name="Bayburt H."/>
            <person name="Jung J.J."/>
            <person name="Han D.M."/>
            <person name="Jeon C.O."/>
        </authorList>
    </citation>
    <scope>NUCLEOTIDE SEQUENCE [LARGE SCALE GENOMIC DNA]</scope>
    <source>
        <strain evidence="4 5">S88</strain>
    </source>
</reference>
<dbReference type="PANTHER" id="PTHR43877:SF5">
    <property type="entry name" value="BLL8307 PROTEIN"/>
    <property type="match status" value="1"/>
</dbReference>
<dbReference type="PROSITE" id="PS51186">
    <property type="entry name" value="GNAT"/>
    <property type="match status" value="1"/>
</dbReference>
<evidence type="ECO:0000256" key="2">
    <source>
        <dbReference type="ARBA" id="ARBA00023315"/>
    </source>
</evidence>
<keyword evidence="5" id="KW-1185">Reference proteome</keyword>
<dbReference type="EMBL" id="CP146069">
    <property type="protein sequence ID" value="WWR46354.1"/>
    <property type="molecule type" value="Genomic_DNA"/>
</dbReference>
<protein>
    <submittedName>
        <fullName evidence="4">GNAT family N-acetyltransferase</fullName>
    </submittedName>
</protein>
<keyword evidence="2" id="KW-0012">Acyltransferase</keyword>
<sequence length="150" mass="16480">MLVVELADPRADGPRQLLEASHALMQASFPPEENYFLDIEALCADNIRFFAAREGKTTLGTGALALMGAYGEVKSMFTDPKARGKGVAAALLRQIEDQARELGLSHLRLETGDPLEAAVRLYERNGFVRCGIFGDYEPNKTSVYMEKPLS</sequence>